<dbReference type="HOGENOM" id="CLU_1528480_0_0_4"/>
<dbReference type="AlphaFoldDB" id="I7IC47"/>
<dbReference type="EMBL" id="HE681424">
    <property type="protein sequence ID" value="CCG19926.1"/>
    <property type="molecule type" value="Genomic_DNA"/>
</dbReference>
<dbReference type="NCBIfam" id="TIGR03696">
    <property type="entry name" value="Rhs_assc_core"/>
    <property type="match status" value="1"/>
</dbReference>
<reference evidence="1" key="1">
    <citation type="journal article" date="2012" name="Vet. Microbiol.">
        <title>Comparative genomic analyses of the Taylorellae.</title>
        <authorList>
            <person name="Hauser H."/>
            <person name="Richter D.C."/>
            <person name="van Tonder A."/>
            <person name="Clark L."/>
            <person name="Preston A."/>
        </authorList>
    </citation>
    <scope>NUCLEOTIDE SEQUENCE</scope>
    <source>
        <strain evidence="1">14/45</strain>
    </source>
</reference>
<proteinExistence type="predicted"/>
<dbReference type="KEGG" id="tat:KUM_1143"/>
<accession>I7IC47</accession>
<dbReference type="InterPro" id="IPR022385">
    <property type="entry name" value="Rhs_assc_core"/>
</dbReference>
<evidence type="ECO:0000313" key="1">
    <source>
        <dbReference type="EMBL" id="CCG19926.1"/>
    </source>
</evidence>
<organism evidence="1">
    <name type="scientific">Taylorella asinigenitalis 14/45</name>
    <dbReference type="NCBI Taxonomy" id="1091495"/>
    <lineage>
        <taxon>Bacteria</taxon>
        <taxon>Pseudomonadati</taxon>
        <taxon>Pseudomonadota</taxon>
        <taxon>Betaproteobacteria</taxon>
        <taxon>Burkholderiales</taxon>
        <taxon>Alcaligenaceae</taxon>
        <taxon>Taylorella</taxon>
    </lineage>
</organism>
<protein>
    <submittedName>
        <fullName evidence="1">RHS domain family protein</fullName>
    </submittedName>
</protein>
<gene>
    <name evidence="1" type="ORF">KUM_1143</name>
</gene>
<dbReference type="BioCyc" id="TASI1091495:G13GE-1136-MONOMER"/>
<feature type="non-terminal residue" evidence="1">
    <location>
        <position position="1"/>
    </location>
</feature>
<dbReference type="Gene3D" id="2.180.10.10">
    <property type="entry name" value="RHS repeat-associated core"/>
    <property type="match status" value="1"/>
</dbReference>
<name>I7IC47_9BURK</name>
<sequence>EIGRFISLDPIGLMGGLNNYQYNINPILYIDPLGLHGGVYMMIHNHKIYVGKGNYRRMRTSITRNFPQFYRKRLMQTDIKHLFRDFSEPNAIPGLTDAIKQKFNLGSEQLGFIMEYKIMSMTQGSHFSLNKISSPGRDLYHALPDDVRKLFNDAGTQFIDDFENGGRCKEACKVCH</sequence>